<dbReference type="PANTHER" id="PTHR11496:SF102">
    <property type="entry name" value="ALCOHOL DEHYDROGENASE 4"/>
    <property type="match status" value="1"/>
</dbReference>
<proteinExistence type="inferred from homology"/>
<accession>A0ABX7T172</accession>
<evidence type="ECO:0000259" key="5">
    <source>
        <dbReference type="Pfam" id="PF00465"/>
    </source>
</evidence>
<dbReference type="CDD" id="cd08193">
    <property type="entry name" value="HVD"/>
    <property type="match status" value="1"/>
</dbReference>
<comment type="cofactor">
    <cofactor evidence="1">
        <name>Fe cation</name>
        <dbReference type="ChEBI" id="CHEBI:24875"/>
    </cofactor>
</comment>
<feature type="domain" description="Alcohol dehydrogenase iron-type/glycerol dehydrogenase GldA" evidence="5">
    <location>
        <begin position="24"/>
        <end position="189"/>
    </location>
</feature>
<evidence type="ECO:0000256" key="2">
    <source>
        <dbReference type="ARBA" id="ARBA00007358"/>
    </source>
</evidence>
<dbReference type="Pfam" id="PF25137">
    <property type="entry name" value="ADH_Fe_C"/>
    <property type="match status" value="1"/>
</dbReference>
<dbReference type="InterPro" id="IPR001670">
    <property type="entry name" value="ADH_Fe/GldA"/>
</dbReference>
<feature type="domain" description="Fe-containing alcohol dehydrogenase-like C-terminal" evidence="6">
    <location>
        <begin position="200"/>
        <end position="398"/>
    </location>
</feature>
<keyword evidence="3" id="KW-0560">Oxidoreductase</keyword>
<evidence type="ECO:0000259" key="6">
    <source>
        <dbReference type="Pfam" id="PF25137"/>
    </source>
</evidence>
<dbReference type="InterPro" id="IPR039697">
    <property type="entry name" value="Alcohol_dehydrogenase_Fe"/>
</dbReference>
<evidence type="ECO:0000256" key="4">
    <source>
        <dbReference type="ARBA" id="ARBA00023027"/>
    </source>
</evidence>
<organism evidence="7 8">
    <name type="scientific">Parasphingorhabdus cellanae</name>
    <dbReference type="NCBI Taxonomy" id="2806553"/>
    <lineage>
        <taxon>Bacteria</taxon>
        <taxon>Pseudomonadati</taxon>
        <taxon>Pseudomonadota</taxon>
        <taxon>Alphaproteobacteria</taxon>
        <taxon>Sphingomonadales</taxon>
        <taxon>Sphingomonadaceae</taxon>
        <taxon>Parasphingorhabdus</taxon>
    </lineage>
</organism>
<evidence type="ECO:0000256" key="3">
    <source>
        <dbReference type="ARBA" id="ARBA00023002"/>
    </source>
</evidence>
<name>A0ABX7T172_9SPHN</name>
<gene>
    <name evidence="7" type="ORF">J4G78_09515</name>
</gene>
<dbReference type="Gene3D" id="1.20.1090.10">
    <property type="entry name" value="Dehydroquinate synthase-like - alpha domain"/>
    <property type="match status" value="1"/>
</dbReference>
<dbReference type="Pfam" id="PF00465">
    <property type="entry name" value="Fe-ADH"/>
    <property type="match status" value="1"/>
</dbReference>
<comment type="similarity">
    <text evidence="2">Belongs to the iron-containing alcohol dehydrogenase family.</text>
</comment>
<protein>
    <submittedName>
        <fullName evidence="7">Iron-containing alcohol dehydrogenase</fullName>
    </submittedName>
</protein>
<sequence length="398" mass="41284">MREMIIGAKVIPMSSYSFQTVPVLHFGEGCLSLLANQIAALGANRPLIVTDKGIIGAGLITPVEKALSDAGLTAQIFDAVIADPPEAIVEQAIDMAKTAEADIVIGLGGGSSLDTAKVVAALAVEGAQSLSEIYGVAQLARKGLPTILIPTTSGTGSEVTAISILTTGETTKAGIVSPHLFADAAILDPSLTLDLPADVTAATGIDAMVHAIEAFTGRHAKNPVSDMLAIEALKLLTAHIESACSDGSNMVAREAMLRGSMLAGQAFANSPVGAIHALAYPLGGIYHIPHGLSNALVMPHIMQFNLEAAAPLYAELADALDVPKAGPNSAEARAQELIDYLEGLAVKVNAPRRLREVGITQDAVDELAEAAMLQTRLLVNNPKELDLADAKRIYADAW</sequence>
<dbReference type="InterPro" id="IPR056798">
    <property type="entry name" value="ADH_Fe_C"/>
</dbReference>
<reference evidence="7 8" key="1">
    <citation type="submission" date="2021-03" db="EMBL/GenBank/DDBJ databases">
        <title>Complete genome of Parasphingorhabdus_sp.JHSY0214.</title>
        <authorList>
            <person name="Yoo J.H."/>
            <person name="Bae J.W."/>
        </authorList>
    </citation>
    <scope>NUCLEOTIDE SEQUENCE [LARGE SCALE GENOMIC DNA]</scope>
    <source>
        <strain evidence="7 8">JHSY0214</strain>
    </source>
</reference>
<keyword evidence="4" id="KW-0520">NAD</keyword>
<dbReference type="EMBL" id="CP071794">
    <property type="protein sequence ID" value="QTD54530.1"/>
    <property type="molecule type" value="Genomic_DNA"/>
</dbReference>
<dbReference type="Proteomes" id="UP000663923">
    <property type="component" value="Chromosome"/>
</dbReference>
<evidence type="ECO:0000313" key="7">
    <source>
        <dbReference type="EMBL" id="QTD54530.1"/>
    </source>
</evidence>
<dbReference type="SUPFAM" id="SSF56796">
    <property type="entry name" value="Dehydroquinate synthase-like"/>
    <property type="match status" value="1"/>
</dbReference>
<evidence type="ECO:0000313" key="8">
    <source>
        <dbReference type="Proteomes" id="UP000663923"/>
    </source>
</evidence>
<dbReference type="Gene3D" id="3.40.50.1970">
    <property type="match status" value="1"/>
</dbReference>
<dbReference type="PANTHER" id="PTHR11496">
    <property type="entry name" value="ALCOHOL DEHYDROGENASE"/>
    <property type="match status" value="1"/>
</dbReference>
<dbReference type="PROSITE" id="PS00913">
    <property type="entry name" value="ADH_IRON_1"/>
    <property type="match status" value="1"/>
</dbReference>
<keyword evidence="8" id="KW-1185">Reference proteome</keyword>
<evidence type="ECO:0000256" key="1">
    <source>
        <dbReference type="ARBA" id="ARBA00001962"/>
    </source>
</evidence>
<dbReference type="InterPro" id="IPR018211">
    <property type="entry name" value="ADH_Fe_CS"/>
</dbReference>